<dbReference type="OrthoDB" id="1524147at2"/>
<dbReference type="Gene3D" id="3.40.50.1010">
    <property type="entry name" value="5'-nuclease"/>
    <property type="match status" value="1"/>
</dbReference>
<keyword evidence="4" id="KW-1185">Reference proteome</keyword>
<evidence type="ECO:0000256" key="1">
    <source>
        <dbReference type="ARBA" id="ARBA00022842"/>
    </source>
</evidence>
<name>A0A2N0VLH7_9BACT</name>
<dbReference type="PANTHER" id="PTHR35901">
    <property type="entry name" value="RIBONUCLEASE VAPC3"/>
    <property type="match status" value="1"/>
</dbReference>
<dbReference type="InterPro" id="IPR051619">
    <property type="entry name" value="TypeII_TA_RNase_PINc/VapC"/>
</dbReference>
<dbReference type="PANTHER" id="PTHR35901:SF1">
    <property type="entry name" value="EXONUCLEASE VAPC9"/>
    <property type="match status" value="1"/>
</dbReference>
<evidence type="ECO:0000313" key="4">
    <source>
        <dbReference type="Proteomes" id="UP000233398"/>
    </source>
</evidence>
<gene>
    <name evidence="3" type="ORF">CWD77_06250</name>
</gene>
<dbReference type="EMBL" id="PISP01000001">
    <property type="protein sequence ID" value="PKD45053.1"/>
    <property type="molecule type" value="Genomic_DNA"/>
</dbReference>
<dbReference type="InterPro" id="IPR002716">
    <property type="entry name" value="PIN_dom"/>
</dbReference>
<organism evidence="3 4">
    <name type="scientific">Rhodohalobacter barkolensis</name>
    <dbReference type="NCBI Taxonomy" id="2053187"/>
    <lineage>
        <taxon>Bacteria</taxon>
        <taxon>Pseudomonadati</taxon>
        <taxon>Balneolota</taxon>
        <taxon>Balneolia</taxon>
        <taxon>Balneolales</taxon>
        <taxon>Balneolaceae</taxon>
        <taxon>Rhodohalobacter</taxon>
    </lineage>
</organism>
<dbReference type="Pfam" id="PF01850">
    <property type="entry name" value="PIN"/>
    <property type="match status" value="1"/>
</dbReference>
<comment type="caution">
    <text evidence="3">The sequence shown here is derived from an EMBL/GenBank/DDBJ whole genome shotgun (WGS) entry which is preliminary data.</text>
</comment>
<protein>
    <recommendedName>
        <fullName evidence="2">PIN domain-containing protein</fullName>
    </recommendedName>
</protein>
<evidence type="ECO:0000313" key="3">
    <source>
        <dbReference type="EMBL" id="PKD45053.1"/>
    </source>
</evidence>
<dbReference type="AlphaFoldDB" id="A0A2N0VLH7"/>
<dbReference type="InterPro" id="IPR044153">
    <property type="entry name" value="PIN_Pae0151-like"/>
</dbReference>
<proteinExistence type="predicted"/>
<feature type="domain" description="PIN" evidence="2">
    <location>
        <begin position="4"/>
        <end position="122"/>
    </location>
</feature>
<accession>A0A2N0VLH7</accession>
<dbReference type="CDD" id="cd09873">
    <property type="entry name" value="PIN_Pae0151-like"/>
    <property type="match status" value="1"/>
</dbReference>
<dbReference type="InterPro" id="IPR029060">
    <property type="entry name" value="PIN-like_dom_sf"/>
</dbReference>
<keyword evidence="1" id="KW-0460">Magnesium</keyword>
<dbReference type="Proteomes" id="UP000233398">
    <property type="component" value="Unassembled WGS sequence"/>
</dbReference>
<reference evidence="3 4" key="1">
    <citation type="submission" date="2017-11" db="EMBL/GenBank/DDBJ databases">
        <title>Rhodohalobacter 15182 sp. nov., isolated from a salt lake.</title>
        <authorList>
            <person name="Han S."/>
        </authorList>
    </citation>
    <scope>NUCLEOTIDE SEQUENCE [LARGE SCALE GENOMIC DNA]</scope>
    <source>
        <strain evidence="3 4">15182</strain>
    </source>
</reference>
<dbReference type="SUPFAM" id="SSF88723">
    <property type="entry name" value="PIN domain-like"/>
    <property type="match status" value="1"/>
</dbReference>
<evidence type="ECO:0000259" key="2">
    <source>
        <dbReference type="Pfam" id="PF01850"/>
    </source>
</evidence>
<sequence length="138" mass="15812">MKTIVLDASIAAKWIFLEPGSEQAEKVLAKQDLFAVPDLFYLEMDAVIGKKFRKKELSNDEVHQKRELVRDISVEVVYHHILLDLAFDISISLPVTIYDALYIALAVEKQSEMWTADDRLVRGLNTTIFSDYVKNPLK</sequence>
<dbReference type="RefSeq" id="WP_101072450.1">
    <property type="nucleotide sequence ID" value="NZ_PISP01000001.1"/>
</dbReference>